<evidence type="ECO:0000313" key="2">
    <source>
        <dbReference type="RefSeq" id="XP_060541635.1"/>
    </source>
</evidence>
<dbReference type="Proteomes" id="UP001652622">
    <property type="component" value="Unplaced"/>
</dbReference>
<dbReference type="GeneID" id="132710151"/>
<dbReference type="RefSeq" id="XP_060541635.1">
    <property type="nucleotide sequence ID" value="XM_060685652.1"/>
</dbReference>
<gene>
    <name evidence="2" type="primary">LOC132710151</name>
</gene>
<sequence>MRCKLVYKERTAHLFFEGYSLHHVINSVDFLSLSSLPEQNVLGSCTPGMKTPRMFFCLLSSHKSVLQSAPKGFASSTVLPSLAMTFIYCSSSSSKSRMILRHQL</sequence>
<keyword evidence="1" id="KW-1185">Reference proteome</keyword>
<organism evidence="1 2">
    <name type="scientific">Pantherophis guttatus</name>
    <name type="common">Corn snake</name>
    <name type="synonym">Elaphe guttata</name>
    <dbReference type="NCBI Taxonomy" id="94885"/>
    <lineage>
        <taxon>Eukaryota</taxon>
        <taxon>Metazoa</taxon>
        <taxon>Chordata</taxon>
        <taxon>Craniata</taxon>
        <taxon>Vertebrata</taxon>
        <taxon>Euteleostomi</taxon>
        <taxon>Lepidosauria</taxon>
        <taxon>Squamata</taxon>
        <taxon>Bifurcata</taxon>
        <taxon>Unidentata</taxon>
        <taxon>Episquamata</taxon>
        <taxon>Toxicofera</taxon>
        <taxon>Serpentes</taxon>
        <taxon>Colubroidea</taxon>
        <taxon>Colubridae</taxon>
        <taxon>Colubrinae</taxon>
        <taxon>Pantherophis</taxon>
    </lineage>
</organism>
<reference evidence="2" key="1">
    <citation type="submission" date="2025-08" db="UniProtKB">
        <authorList>
            <consortium name="RefSeq"/>
        </authorList>
    </citation>
    <scope>IDENTIFICATION</scope>
    <source>
        <tissue evidence="2">Blood</tissue>
    </source>
</reference>
<evidence type="ECO:0000313" key="1">
    <source>
        <dbReference type="Proteomes" id="UP001652622"/>
    </source>
</evidence>
<protein>
    <submittedName>
        <fullName evidence="2">Uncharacterized protein LOC132710151 isoform X2</fullName>
    </submittedName>
</protein>
<proteinExistence type="predicted"/>
<accession>A0ABM3YZT7</accession>
<name>A0ABM3YZT7_PANGU</name>